<keyword evidence="2" id="KW-1185">Reference proteome</keyword>
<dbReference type="InterPro" id="IPR010921">
    <property type="entry name" value="Trp_repressor/repl_initiator"/>
</dbReference>
<organism evidence="1 2">
    <name type="scientific">Sphingopyxis granuli</name>
    <dbReference type="NCBI Taxonomy" id="267128"/>
    <lineage>
        <taxon>Bacteria</taxon>
        <taxon>Pseudomonadati</taxon>
        <taxon>Pseudomonadota</taxon>
        <taxon>Alphaproteobacteria</taxon>
        <taxon>Sphingomonadales</taxon>
        <taxon>Sphingomonadaceae</taxon>
        <taxon>Sphingopyxis</taxon>
    </lineage>
</organism>
<dbReference type="AlphaFoldDB" id="A0AA86GLB2"/>
<dbReference type="InterPro" id="IPR036388">
    <property type="entry name" value="WH-like_DNA-bd_sf"/>
</dbReference>
<accession>A0AA86GLB2</accession>
<name>A0AA86GLB2_9SPHN</name>
<proteinExistence type="predicted"/>
<dbReference type="GO" id="GO:0043565">
    <property type="term" value="F:sequence-specific DNA binding"/>
    <property type="evidence" value="ECO:0007669"/>
    <property type="project" value="InterPro"/>
</dbReference>
<evidence type="ECO:0008006" key="3">
    <source>
        <dbReference type="Google" id="ProtNLM"/>
    </source>
</evidence>
<dbReference type="SUPFAM" id="SSF48295">
    <property type="entry name" value="TrpR-like"/>
    <property type="match status" value="1"/>
</dbReference>
<evidence type="ECO:0000313" key="2">
    <source>
        <dbReference type="Proteomes" id="UP000058599"/>
    </source>
</evidence>
<dbReference type="EMBL" id="CP012199">
    <property type="protein sequence ID" value="AMG74269.1"/>
    <property type="molecule type" value="Genomic_DNA"/>
</dbReference>
<sequence>MRPKAAERSVVVLENQKIRPASVIGPMGSELTLADLPKRNTRRWVSRRKAEVVAAVEGGLITVDEACERYNLSLEEFASWQRAYDRLGVRALRATRVQYYREKFGL</sequence>
<protein>
    <recommendedName>
        <fullName evidence="3">DUF1153 domain-containing protein</fullName>
    </recommendedName>
</protein>
<gene>
    <name evidence="1" type="ORF">SGRAN_1892</name>
</gene>
<evidence type="ECO:0000313" key="1">
    <source>
        <dbReference type="EMBL" id="AMG74269.1"/>
    </source>
</evidence>
<dbReference type="Proteomes" id="UP000058599">
    <property type="component" value="Chromosome"/>
</dbReference>
<dbReference type="Gene3D" id="1.10.10.10">
    <property type="entry name" value="Winged helix-like DNA-binding domain superfamily/Winged helix DNA-binding domain"/>
    <property type="match status" value="1"/>
</dbReference>
<dbReference type="Pfam" id="PF06627">
    <property type="entry name" value="DUF1153"/>
    <property type="match status" value="1"/>
</dbReference>
<reference evidence="1 2" key="1">
    <citation type="journal article" date="2016" name="BMC Genomics">
        <title>Genomic analysis of the nitrate-respiring Sphingopyxis granuli (formerly Sphingomonas macrogoltabida) strain TFA.</title>
        <authorList>
            <person name="Garcia-Romero I."/>
            <person name="Perez-Pulido A.J."/>
            <person name="Gonzalez-Flores Y.E."/>
            <person name="Reyes-Ramirez F."/>
            <person name="Santero E."/>
            <person name="Floriano B."/>
        </authorList>
    </citation>
    <scope>NUCLEOTIDE SEQUENCE [LARGE SCALE GENOMIC DNA]</scope>
    <source>
        <strain evidence="1 2">TFA</strain>
    </source>
</reference>
<dbReference type="KEGG" id="sgi:SGRAN_1892"/>
<dbReference type="InterPro" id="IPR009534">
    <property type="entry name" value="DUF1153"/>
</dbReference>